<protein>
    <submittedName>
        <fullName evidence="7">DUF423 domain-containing protein</fullName>
    </submittedName>
</protein>
<evidence type="ECO:0000256" key="3">
    <source>
        <dbReference type="ARBA" id="ARBA00022692"/>
    </source>
</evidence>
<feature type="transmembrane region" description="Helical" evidence="6">
    <location>
        <begin position="101"/>
        <end position="124"/>
    </location>
</feature>
<keyword evidence="3 6" id="KW-0812">Transmembrane</keyword>
<dbReference type="PANTHER" id="PTHR43461">
    <property type="entry name" value="TRANSMEMBRANE PROTEIN 256"/>
    <property type="match status" value="1"/>
</dbReference>
<comment type="subcellular location">
    <subcellularLocation>
        <location evidence="1">Membrane</location>
        <topology evidence="1">Multi-pass membrane protein</topology>
    </subcellularLocation>
</comment>
<organism evidence="7 8">
    <name type="scientific">Muriicola soli</name>
    <dbReference type="NCBI Taxonomy" id="2507538"/>
    <lineage>
        <taxon>Bacteria</taxon>
        <taxon>Pseudomonadati</taxon>
        <taxon>Bacteroidota</taxon>
        <taxon>Flavobacteriia</taxon>
        <taxon>Flavobacteriales</taxon>
        <taxon>Flavobacteriaceae</taxon>
        <taxon>Muriicola</taxon>
    </lineage>
</organism>
<evidence type="ECO:0000256" key="1">
    <source>
        <dbReference type="ARBA" id="ARBA00004141"/>
    </source>
</evidence>
<gene>
    <name evidence="7" type="ORF">EQY75_11555</name>
</gene>
<dbReference type="EMBL" id="CP035544">
    <property type="protein sequence ID" value="QBA65105.1"/>
    <property type="molecule type" value="Genomic_DNA"/>
</dbReference>
<reference evidence="7 8" key="1">
    <citation type="submission" date="2019-01" db="EMBL/GenBank/DDBJ databases">
        <title>Muriicola soli sp. nov., isolated from soil.</title>
        <authorList>
            <person name="Kang H.J."/>
            <person name="Kim S.B."/>
        </authorList>
    </citation>
    <scope>NUCLEOTIDE SEQUENCE [LARGE SCALE GENOMIC DNA]</scope>
    <source>
        <strain evidence="7 8">MMS17-SY002</strain>
    </source>
</reference>
<evidence type="ECO:0000313" key="7">
    <source>
        <dbReference type="EMBL" id="QBA65105.1"/>
    </source>
</evidence>
<keyword evidence="8" id="KW-1185">Reference proteome</keyword>
<accession>A0A411EBJ8</accession>
<dbReference type="GO" id="GO:0005886">
    <property type="term" value="C:plasma membrane"/>
    <property type="evidence" value="ECO:0007669"/>
    <property type="project" value="TreeGrafter"/>
</dbReference>
<keyword evidence="4 6" id="KW-1133">Transmembrane helix</keyword>
<sequence length="128" mass="14357">MNRTILLVGVLFGISAVILGAFGAHGLKEVISESSLNSYETGVTYQMYHALFLLWLGSTTRLSEAHKRWIFWCAVLGILLFSFSIYFLATDSLNSINFKSIAFVTPLGGAFLITAWLLLGYRIFKYFN</sequence>
<evidence type="ECO:0000256" key="2">
    <source>
        <dbReference type="ARBA" id="ARBA00009694"/>
    </source>
</evidence>
<dbReference type="InterPro" id="IPR006696">
    <property type="entry name" value="DUF423"/>
</dbReference>
<dbReference type="Pfam" id="PF04241">
    <property type="entry name" value="DUF423"/>
    <property type="match status" value="1"/>
</dbReference>
<proteinExistence type="inferred from homology"/>
<evidence type="ECO:0000256" key="6">
    <source>
        <dbReference type="SAM" id="Phobius"/>
    </source>
</evidence>
<name>A0A411EBJ8_9FLAO</name>
<dbReference type="KEGG" id="mur:EQY75_11555"/>
<feature type="transmembrane region" description="Helical" evidence="6">
    <location>
        <begin position="69"/>
        <end position="89"/>
    </location>
</feature>
<keyword evidence="5 6" id="KW-0472">Membrane</keyword>
<dbReference type="AlphaFoldDB" id="A0A411EBJ8"/>
<dbReference type="OrthoDB" id="9802121at2"/>
<evidence type="ECO:0000256" key="5">
    <source>
        <dbReference type="ARBA" id="ARBA00023136"/>
    </source>
</evidence>
<evidence type="ECO:0000256" key="4">
    <source>
        <dbReference type="ARBA" id="ARBA00022989"/>
    </source>
</evidence>
<dbReference type="Proteomes" id="UP000290889">
    <property type="component" value="Chromosome"/>
</dbReference>
<evidence type="ECO:0000313" key="8">
    <source>
        <dbReference type="Proteomes" id="UP000290889"/>
    </source>
</evidence>
<comment type="similarity">
    <text evidence="2">Belongs to the UPF0382 family.</text>
</comment>
<dbReference type="PANTHER" id="PTHR43461:SF1">
    <property type="entry name" value="TRANSMEMBRANE PROTEIN 256"/>
    <property type="match status" value="1"/>
</dbReference>
<feature type="transmembrane region" description="Helical" evidence="6">
    <location>
        <begin position="39"/>
        <end position="57"/>
    </location>
</feature>
<dbReference type="RefSeq" id="WP_129606009.1">
    <property type="nucleotide sequence ID" value="NZ_CP035544.1"/>
</dbReference>